<dbReference type="AlphaFoldDB" id="A0A975RAL9"/>
<sequence>MAMAVALEPYNVIDGVTAASTIQPTAVPILKLSSTPPIINNIVSVSPGQTVTIDLSGRDPNGYNSYLYMGIFQAGNFYPPNTSGLKLAKGAKFKNGSNNTKAVYTWTAPAGSASIPPVVVQFGVYNSYGSGNQSAQTVTLKSIDATGPSFAPTMKAVETVYANLPVSYQVVVDADVDKDNVIISATNLPAGASLTPAAKNKKGQWLANLVWTPSLDELGQTNISFTAQDVNETQTIPQFTTNFTVLNVVSPAFAVSMPSQENAAVNKTLTYKVILNPDPHTNKILISASGLPPKAVLSKPKLVKGQVIATLTWKPTKAELNQVYPVTFSAVDNLPGAPAVEFNSTFTVTSK</sequence>
<protein>
    <submittedName>
        <fullName evidence="1">Uncharacterized protein</fullName>
    </submittedName>
</protein>
<organism evidence="1 2">
    <name type="scientific">Methylomonas paludis</name>
    <dbReference type="NCBI Taxonomy" id="1173101"/>
    <lineage>
        <taxon>Bacteria</taxon>
        <taxon>Pseudomonadati</taxon>
        <taxon>Pseudomonadota</taxon>
        <taxon>Gammaproteobacteria</taxon>
        <taxon>Methylococcales</taxon>
        <taxon>Methylococcaceae</taxon>
        <taxon>Methylomonas</taxon>
    </lineage>
</organism>
<keyword evidence="2" id="KW-1185">Reference proteome</keyword>
<dbReference type="Gene3D" id="2.60.40.10">
    <property type="entry name" value="Immunoglobulins"/>
    <property type="match status" value="1"/>
</dbReference>
<evidence type="ECO:0000313" key="1">
    <source>
        <dbReference type="EMBL" id="QWF72287.1"/>
    </source>
</evidence>
<gene>
    <name evidence="1" type="ORF">KEF85_07525</name>
</gene>
<dbReference type="KEGG" id="mpad:KEF85_07525"/>
<accession>A0A975RAL9</accession>
<reference evidence="1" key="1">
    <citation type="submission" date="2021-04" db="EMBL/GenBank/DDBJ databases">
        <title>Draft genome sequence data of methanotrophic Methylovulum sp. strain S1L and Methylomonas sp. strain S2AM isolated from boreal lake water columns.</title>
        <authorList>
            <person name="Rissanen A.J."/>
            <person name="Mangayil R."/>
            <person name="Svenning M.M."/>
            <person name="Khanongnuch R."/>
        </authorList>
    </citation>
    <scope>NUCLEOTIDE SEQUENCE</scope>
    <source>
        <strain evidence="1">S2AM</strain>
    </source>
</reference>
<evidence type="ECO:0000313" key="2">
    <source>
        <dbReference type="Proteomes" id="UP000676649"/>
    </source>
</evidence>
<name>A0A975RAL9_9GAMM</name>
<dbReference type="Proteomes" id="UP000676649">
    <property type="component" value="Chromosome"/>
</dbReference>
<dbReference type="RefSeq" id="WP_215584624.1">
    <property type="nucleotide sequence ID" value="NZ_CP073754.1"/>
</dbReference>
<dbReference type="EMBL" id="CP073754">
    <property type="protein sequence ID" value="QWF72287.1"/>
    <property type="molecule type" value="Genomic_DNA"/>
</dbReference>
<proteinExistence type="predicted"/>
<dbReference type="InterPro" id="IPR013783">
    <property type="entry name" value="Ig-like_fold"/>
</dbReference>